<feature type="region of interest" description="Disordered" evidence="1">
    <location>
        <begin position="1"/>
        <end position="20"/>
    </location>
</feature>
<proteinExistence type="predicted"/>
<dbReference type="AlphaFoldDB" id="W9RF71"/>
<reference evidence="3" key="1">
    <citation type="submission" date="2013-01" db="EMBL/GenBank/DDBJ databases">
        <title>Draft Genome Sequence of a Mulberry Tree, Morus notabilis C.K. Schneid.</title>
        <authorList>
            <person name="He N."/>
            <person name="Zhao S."/>
        </authorList>
    </citation>
    <scope>NUCLEOTIDE SEQUENCE</scope>
</reference>
<evidence type="ECO:0000256" key="1">
    <source>
        <dbReference type="SAM" id="MobiDB-lite"/>
    </source>
</evidence>
<gene>
    <name evidence="2" type="ORF">L484_020375</name>
</gene>
<name>W9RF71_9ROSA</name>
<organism evidence="2 3">
    <name type="scientific">Morus notabilis</name>
    <dbReference type="NCBI Taxonomy" id="981085"/>
    <lineage>
        <taxon>Eukaryota</taxon>
        <taxon>Viridiplantae</taxon>
        <taxon>Streptophyta</taxon>
        <taxon>Embryophyta</taxon>
        <taxon>Tracheophyta</taxon>
        <taxon>Spermatophyta</taxon>
        <taxon>Magnoliopsida</taxon>
        <taxon>eudicotyledons</taxon>
        <taxon>Gunneridae</taxon>
        <taxon>Pentapetalae</taxon>
        <taxon>rosids</taxon>
        <taxon>fabids</taxon>
        <taxon>Rosales</taxon>
        <taxon>Moraceae</taxon>
        <taxon>Moreae</taxon>
        <taxon>Morus</taxon>
    </lineage>
</organism>
<dbReference type="Proteomes" id="UP000030645">
    <property type="component" value="Unassembled WGS sequence"/>
</dbReference>
<evidence type="ECO:0000313" key="2">
    <source>
        <dbReference type="EMBL" id="EXB88307.1"/>
    </source>
</evidence>
<protein>
    <submittedName>
        <fullName evidence="2">Uncharacterized protein</fullName>
    </submittedName>
</protein>
<feature type="compositionally biased region" description="Gly residues" evidence="1">
    <location>
        <begin position="8"/>
        <end position="20"/>
    </location>
</feature>
<sequence length="80" mass="8451">MIAEEKGMGLGYGTGGGGRSKQGEAVSLSLSLSVDDRICYPGSINGSSGSTTPSSFSGKVVEMNLEMMEKRLRRKFMALL</sequence>
<keyword evidence="3" id="KW-1185">Reference proteome</keyword>
<dbReference type="EMBL" id="KE344952">
    <property type="protein sequence ID" value="EXB88307.1"/>
    <property type="molecule type" value="Genomic_DNA"/>
</dbReference>
<accession>W9RF71</accession>
<evidence type="ECO:0000313" key="3">
    <source>
        <dbReference type="Proteomes" id="UP000030645"/>
    </source>
</evidence>